<accession>A0ABU6MD76</accession>
<organism evidence="2 3">
    <name type="scientific">Heyndrickxia acidicola</name>
    <dbReference type="NCBI Taxonomy" id="209389"/>
    <lineage>
        <taxon>Bacteria</taxon>
        <taxon>Bacillati</taxon>
        <taxon>Bacillota</taxon>
        <taxon>Bacilli</taxon>
        <taxon>Bacillales</taxon>
        <taxon>Bacillaceae</taxon>
        <taxon>Heyndrickxia</taxon>
    </lineage>
</organism>
<evidence type="ECO:0000313" key="3">
    <source>
        <dbReference type="Proteomes" id="UP001341444"/>
    </source>
</evidence>
<protein>
    <recommendedName>
        <fullName evidence="4">Integral membrane protein</fullName>
    </recommendedName>
</protein>
<evidence type="ECO:0000256" key="1">
    <source>
        <dbReference type="SAM" id="Phobius"/>
    </source>
</evidence>
<evidence type="ECO:0000313" key="2">
    <source>
        <dbReference type="EMBL" id="MED1202617.1"/>
    </source>
</evidence>
<keyword evidence="1" id="KW-0812">Transmembrane</keyword>
<comment type="caution">
    <text evidence="2">The sequence shown here is derived from an EMBL/GenBank/DDBJ whole genome shotgun (WGS) entry which is preliminary data.</text>
</comment>
<keyword evidence="3" id="KW-1185">Reference proteome</keyword>
<sequence>MFGTIDVFKFLISFFLIFPIATIIHLSGHIFFVTLFGGSEKKMIIGCGNKLFAFWKIEIRKFYFWNGACEFKMLKYDNRFTNMLIYIGGALFNLISMIVVNRLTQIGIFKESVFTSQFIYFSFYVLFFSLFPMSFQNGSPSDGKAAVLAFKKQHDDKITDDIQIKIKDGEASD</sequence>
<dbReference type="RefSeq" id="WP_066267074.1">
    <property type="nucleotide sequence ID" value="NZ_JARMAB010000007.1"/>
</dbReference>
<gene>
    <name evidence="2" type="ORF">P4T90_05860</name>
</gene>
<reference evidence="2 3" key="1">
    <citation type="submission" date="2023-03" db="EMBL/GenBank/DDBJ databases">
        <title>Bacillus Genome Sequencing.</title>
        <authorList>
            <person name="Dunlap C."/>
        </authorList>
    </citation>
    <scope>NUCLEOTIDE SEQUENCE [LARGE SCALE GENOMIC DNA]</scope>
    <source>
        <strain evidence="2 3">B-23453</strain>
    </source>
</reference>
<feature type="transmembrane region" description="Helical" evidence="1">
    <location>
        <begin position="12"/>
        <end position="36"/>
    </location>
</feature>
<proteinExistence type="predicted"/>
<dbReference type="EMBL" id="JARMAB010000007">
    <property type="protein sequence ID" value="MED1202617.1"/>
    <property type="molecule type" value="Genomic_DNA"/>
</dbReference>
<evidence type="ECO:0008006" key="4">
    <source>
        <dbReference type="Google" id="ProtNLM"/>
    </source>
</evidence>
<keyword evidence="1" id="KW-1133">Transmembrane helix</keyword>
<dbReference type="Proteomes" id="UP001341444">
    <property type="component" value="Unassembled WGS sequence"/>
</dbReference>
<feature type="transmembrane region" description="Helical" evidence="1">
    <location>
        <begin position="112"/>
        <end position="131"/>
    </location>
</feature>
<name>A0ABU6MD76_9BACI</name>
<keyword evidence="1" id="KW-0472">Membrane</keyword>
<feature type="transmembrane region" description="Helical" evidence="1">
    <location>
        <begin position="80"/>
        <end position="100"/>
    </location>
</feature>